<dbReference type="AlphaFoldDB" id="A0A0C2DG18"/>
<dbReference type="EMBL" id="JMCC02000010">
    <property type="protein sequence ID" value="KIG18632.1"/>
    <property type="molecule type" value="Genomic_DNA"/>
</dbReference>
<sequence>MLEQLYRLAYDHLSHPTAYFPPRLSAPRMHDAALALGGLELLGGETLIAVVESSDPPAASFSGLWITDRRIMATEPLSSIPLTMLEDARGGVRAPRSLEIATPQGAVHIELDAAQAVAAFVRAVIGEIPLEARKPIERPLCVPQQGDPLGVVPYCAGHLDPRVVTLFGLGSILALRDQQGREQGQELAWRGAVLQRTLDWGRAIIQGVGGWAWLGLVPRQDFASMLIAILGTPQQQWTDPNGSWGYDFLIPAERARWLEATAGVRDWVLDAALSLRVVCWDHAWMTTFTLEPSVELPPSRARAVRAWAHAVLVAYEARAILLRALDGGWQTSMDRLLLRDPSQVLAHLEADLGSVDISAFYPAQDPATMVAIDDRTAAILAEVEATPLDEMTRRARAAWEDARCGGQAEAMLEAALGLQHVNAWSESIAAYGAVLELHPEQRTEALQGIGDNHLFLFELGPALGLRIDARAELEAALAAYEAALADPDPYVPGLVEHNYWEATCGLAERLDADARGEVLRRYIERFPTGEHRPDANRLLASL</sequence>
<evidence type="ECO:0000313" key="1">
    <source>
        <dbReference type="EMBL" id="KIG18632.1"/>
    </source>
</evidence>
<dbReference type="InterPro" id="IPR011990">
    <property type="entry name" value="TPR-like_helical_dom_sf"/>
</dbReference>
<evidence type="ECO:0008006" key="3">
    <source>
        <dbReference type="Google" id="ProtNLM"/>
    </source>
</evidence>
<comment type="caution">
    <text evidence="1">The sequence shown here is derived from an EMBL/GenBank/DDBJ whole genome shotgun (WGS) entry which is preliminary data.</text>
</comment>
<dbReference type="Proteomes" id="UP000031599">
    <property type="component" value="Unassembled WGS sequence"/>
</dbReference>
<proteinExistence type="predicted"/>
<protein>
    <recommendedName>
        <fullName evidence="3">Tetratricopeptide repeat protein</fullName>
    </recommendedName>
</protein>
<accession>A0A0C2DG18</accession>
<dbReference type="RefSeq" id="WP_052546959.1">
    <property type="nucleotide sequence ID" value="NZ_JMCC02000010.1"/>
</dbReference>
<gene>
    <name evidence="1" type="ORF">DB30_00317</name>
</gene>
<reference evidence="1 2" key="1">
    <citation type="submission" date="2014-12" db="EMBL/GenBank/DDBJ databases">
        <title>Genome assembly of Enhygromyxa salina DSM 15201.</title>
        <authorList>
            <person name="Sharma G."/>
            <person name="Subramanian S."/>
        </authorList>
    </citation>
    <scope>NUCLEOTIDE SEQUENCE [LARGE SCALE GENOMIC DNA]</scope>
    <source>
        <strain evidence="1 2">DSM 15201</strain>
    </source>
</reference>
<name>A0A0C2DG18_9BACT</name>
<evidence type="ECO:0000313" key="2">
    <source>
        <dbReference type="Proteomes" id="UP000031599"/>
    </source>
</evidence>
<organism evidence="1 2">
    <name type="scientific">Enhygromyxa salina</name>
    <dbReference type="NCBI Taxonomy" id="215803"/>
    <lineage>
        <taxon>Bacteria</taxon>
        <taxon>Pseudomonadati</taxon>
        <taxon>Myxococcota</taxon>
        <taxon>Polyangia</taxon>
        <taxon>Nannocystales</taxon>
        <taxon>Nannocystaceae</taxon>
        <taxon>Enhygromyxa</taxon>
    </lineage>
</organism>
<dbReference type="Gene3D" id="1.25.40.10">
    <property type="entry name" value="Tetratricopeptide repeat domain"/>
    <property type="match status" value="1"/>
</dbReference>